<dbReference type="Pfam" id="PF13561">
    <property type="entry name" value="adh_short_C2"/>
    <property type="match status" value="1"/>
</dbReference>
<name>A0AAD6NCT2_PENCN</name>
<protein>
    <recommendedName>
        <fullName evidence="4">RGS domain-containing protein</fullName>
    </recommendedName>
</protein>
<gene>
    <name evidence="5" type="ORF">N7460_001501</name>
</gene>
<dbReference type="SUPFAM" id="SSF51735">
    <property type="entry name" value="NAD(P)-binding Rossmann-fold domains"/>
    <property type="match status" value="1"/>
</dbReference>
<dbReference type="Proteomes" id="UP001219568">
    <property type="component" value="Unassembled WGS sequence"/>
</dbReference>
<organism evidence="5 6">
    <name type="scientific">Penicillium canescens</name>
    <dbReference type="NCBI Taxonomy" id="5083"/>
    <lineage>
        <taxon>Eukaryota</taxon>
        <taxon>Fungi</taxon>
        <taxon>Dikarya</taxon>
        <taxon>Ascomycota</taxon>
        <taxon>Pezizomycotina</taxon>
        <taxon>Eurotiomycetes</taxon>
        <taxon>Eurotiomycetidae</taxon>
        <taxon>Eurotiales</taxon>
        <taxon>Aspergillaceae</taxon>
        <taxon>Penicillium</taxon>
    </lineage>
</organism>
<reference evidence="5" key="1">
    <citation type="journal article" date="2023" name="IMA Fungus">
        <title>Comparative genomic study of the Penicillium genus elucidates a diverse pangenome and 15 lateral gene transfer events.</title>
        <authorList>
            <person name="Petersen C."/>
            <person name="Sorensen T."/>
            <person name="Nielsen M.R."/>
            <person name="Sondergaard T.E."/>
            <person name="Sorensen J.L."/>
            <person name="Fitzpatrick D.A."/>
            <person name="Frisvad J.C."/>
            <person name="Nielsen K.L."/>
        </authorList>
    </citation>
    <scope>NUCLEOTIDE SEQUENCE</scope>
    <source>
        <strain evidence="5">IBT 15450</strain>
    </source>
</reference>
<dbReference type="PANTHER" id="PTHR43669:SF4">
    <property type="entry name" value="SHORT-CHAIN DEHYDROGENASE"/>
    <property type="match status" value="1"/>
</dbReference>
<dbReference type="AlphaFoldDB" id="A0AAD6NCT2"/>
<keyword evidence="2" id="KW-0560">Oxidoreductase</keyword>
<evidence type="ECO:0000313" key="6">
    <source>
        <dbReference type="Proteomes" id="UP001219568"/>
    </source>
</evidence>
<dbReference type="SMART" id="SM00315">
    <property type="entry name" value="RGS"/>
    <property type="match status" value="1"/>
</dbReference>
<dbReference type="GO" id="GO:0016491">
    <property type="term" value="F:oxidoreductase activity"/>
    <property type="evidence" value="ECO:0007669"/>
    <property type="project" value="UniProtKB-KW"/>
</dbReference>
<feature type="compositionally biased region" description="Low complexity" evidence="3">
    <location>
        <begin position="1"/>
        <end position="14"/>
    </location>
</feature>
<comment type="caution">
    <text evidence="5">The sequence shown here is derived from an EMBL/GenBank/DDBJ whole genome shotgun (WGS) entry which is preliminary data.</text>
</comment>
<evidence type="ECO:0000256" key="2">
    <source>
        <dbReference type="ARBA" id="ARBA00023002"/>
    </source>
</evidence>
<dbReference type="InterPro" id="IPR002347">
    <property type="entry name" value="SDR_fam"/>
</dbReference>
<dbReference type="Pfam" id="PF00615">
    <property type="entry name" value="RGS"/>
    <property type="match status" value="1"/>
</dbReference>
<dbReference type="InterPro" id="IPR036305">
    <property type="entry name" value="RGS_sf"/>
</dbReference>
<comment type="similarity">
    <text evidence="1">Belongs to the short-chain dehydrogenases/reductases (SDR) family.</text>
</comment>
<dbReference type="SUPFAM" id="SSF48097">
    <property type="entry name" value="Regulator of G-protein signaling, RGS"/>
    <property type="match status" value="1"/>
</dbReference>
<accession>A0AAD6NCT2</accession>
<dbReference type="InterPro" id="IPR044926">
    <property type="entry name" value="RGS_subdomain_2"/>
</dbReference>
<feature type="region of interest" description="Disordered" evidence="3">
    <location>
        <begin position="1"/>
        <end position="25"/>
    </location>
</feature>
<dbReference type="InterPro" id="IPR016137">
    <property type="entry name" value="RGS"/>
</dbReference>
<evidence type="ECO:0000313" key="5">
    <source>
        <dbReference type="EMBL" id="KAJ6050967.1"/>
    </source>
</evidence>
<evidence type="ECO:0000256" key="1">
    <source>
        <dbReference type="ARBA" id="ARBA00006484"/>
    </source>
</evidence>
<dbReference type="EMBL" id="JAQJZL010000002">
    <property type="protein sequence ID" value="KAJ6050967.1"/>
    <property type="molecule type" value="Genomic_DNA"/>
</dbReference>
<sequence>MTSSDSSNSSMGVSKDPTKPNDLQSKPYMQAWRPTLDEVLNNTTPPPYTLNEFVKYLSKNHCLETLEFILEARRYRASYKSLVEAAGESTVTTNSSSSVNLRMLYQLLLTTYILPGAAREVNLSVNVRDALLRHKNMSTPPLPETLDPAVKNIHDLMEDSIFVSFLNSPSTFVHLDPTPGIGSSVAATFANKGYQVAIASRKGTGSKTSEGFLSLPADFANPDSVPALFNAVKSTFNATPSVVVYNAASLTPPPDNDSVLSIPAESVTADLNINTVSPYVAAQQAVQAWEGLPQDARKTFIYTGNMLNVTVVPVSWMLNLGMGSFADERTENRTAVGNAPDGAAHAELYTKLASHEGNVPWHATFIKGKGYVKFD</sequence>
<dbReference type="Gene3D" id="3.40.50.720">
    <property type="entry name" value="NAD(P)-binding Rossmann-like Domain"/>
    <property type="match status" value="1"/>
</dbReference>
<dbReference type="InterPro" id="IPR036291">
    <property type="entry name" value="NAD(P)-bd_dom_sf"/>
</dbReference>
<evidence type="ECO:0000256" key="3">
    <source>
        <dbReference type="SAM" id="MobiDB-lite"/>
    </source>
</evidence>
<dbReference type="PROSITE" id="PS50132">
    <property type="entry name" value="RGS"/>
    <property type="match status" value="1"/>
</dbReference>
<proteinExistence type="inferred from homology"/>
<dbReference type="PANTHER" id="PTHR43669">
    <property type="entry name" value="5-KETO-D-GLUCONATE 5-REDUCTASE"/>
    <property type="match status" value="1"/>
</dbReference>
<keyword evidence="6" id="KW-1185">Reference proteome</keyword>
<feature type="domain" description="RGS" evidence="4">
    <location>
        <begin position="53"/>
        <end position="168"/>
    </location>
</feature>
<dbReference type="Gene3D" id="1.10.167.10">
    <property type="entry name" value="Regulator of G-protein Signalling 4, domain 2"/>
    <property type="match status" value="1"/>
</dbReference>
<dbReference type="CDD" id="cd07440">
    <property type="entry name" value="RGS"/>
    <property type="match status" value="1"/>
</dbReference>
<reference evidence="5" key="2">
    <citation type="submission" date="2023-01" db="EMBL/GenBank/DDBJ databases">
        <authorList>
            <person name="Petersen C."/>
        </authorList>
    </citation>
    <scope>NUCLEOTIDE SEQUENCE</scope>
    <source>
        <strain evidence="5">IBT 15450</strain>
    </source>
</reference>
<evidence type="ECO:0000259" key="4">
    <source>
        <dbReference type="PROSITE" id="PS50132"/>
    </source>
</evidence>